<evidence type="ECO:0000313" key="4">
    <source>
        <dbReference type="Proteomes" id="UP000645217"/>
    </source>
</evidence>
<dbReference type="Proteomes" id="UP000645217">
    <property type="component" value="Unassembled WGS sequence"/>
</dbReference>
<feature type="region of interest" description="Disordered" evidence="1">
    <location>
        <begin position="93"/>
        <end position="124"/>
    </location>
</feature>
<dbReference type="Pfam" id="PF01047">
    <property type="entry name" value="MarR"/>
    <property type="match status" value="1"/>
</dbReference>
<name>A0A917RCZ1_9ACTN</name>
<reference evidence="3" key="2">
    <citation type="submission" date="2020-09" db="EMBL/GenBank/DDBJ databases">
        <authorList>
            <person name="Sun Q."/>
            <person name="Ohkuma M."/>
        </authorList>
    </citation>
    <scope>NUCLEOTIDE SEQUENCE</scope>
    <source>
        <strain evidence="3">JCM 13064</strain>
    </source>
</reference>
<dbReference type="InterPro" id="IPR036388">
    <property type="entry name" value="WH-like_DNA-bd_sf"/>
</dbReference>
<dbReference type="SUPFAM" id="SSF46785">
    <property type="entry name" value="Winged helix' DNA-binding domain"/>
    <property type="match status" value="1"/>
</dbReference>
<dbReference type="RefSeq" id="WP_189165472.1">
    <property type="nucleotide sequence ID" value="NZ_BMNT01000029.1"/>
</dbReference>
<evidence type="ECO:0000256" key="1">
    <source>
        <dbReference type="SAM" id="MobiDB-lite"/>
    </source>
</evidence>
<dbReference type="GO" id="GO:0003700">
    <property type="term" value="F:DNA-binding transcription factor activity"/>
    <property type="evidence" value="ECO:0007669"/>
    <property type="project" value="InterPro"/>
</dbReference>
<sequence length="187" mass="20113">MSHDDRAQRTDRVDVLEAVGRETDRLLAQADHLVHALAARSGLDAPRFRCLVLLRHQGPLTLRRLAALAGLPEPEAARVVARLECDGQVRLGTDSGDPFPPAGGPGDATPWHPPRGRPGRGRPVVHPHPAAVRAVLEPALRELREAWAPRAGGRCDDLALVAGLVARGRRLSDLAEVLNEPATPFTL</sequence>
<evidence type="ECO:0000313" key="3">
    <source>
        <dbReference type="EMBL" id="GGL01865.1"/>
    </source>
</evidence>
<dbReference type="AlphaFoldDB" id="A0A917RCZ1"/>
<feature type="domain" description="HTH marR-type" evidence="2">
    <location>
        <begin position="45"/>
        <end position="90"/>
    </location>
</feature>
<protein>
    <recommendedName>
        <fullName evidence="2">HTH marR-type domain-containing protein</fullName>
    </recommendedName>
</protein>
<comment type="caution">
    <text evidence="3">The sequence shown here is derived from an EMBL/GenBank/DDBJ whole genome shotgun (WGS) entry which is preliminary data.</text>
</comment>
<gene>
    <name evidence="3" type="ORF">GCM10007964_49960</name>
</gene>
<keyword evidence="4" id="KW-1185">Reference proteome</keyword>
<dbReference type="EMBL" id="BMNT01000029">
    <property type="protein sequence ID" value="GGL01865.1"/>
    <property type="molecule type" value="Genomic_DNA"/>
</dbReference>
<accession>A0A917RCZ1</accession>
<organism evidence="3 4">
    <name type="scientific">Sphaerisporangium melleum</name>
    <dbReference type="NCBI Taxonomy" id="321316"/>
    <lineage>
        <taxon>Bacteria</taxon>
        <taxon>Bacillati</taxon>
        <taxon>Actinomycetota</taxon>
        <taxon>Actinomycetes</taxon>
        <taxon>Streptosporangiales</taxon>
        <taxon>Streptosporangiaceae</taxon>
        <taxon>Sphaerisporangium</taxon>
    </lineage>
</organism>
<feature type="compositionally biased region" description="Basic residues" evidence="1">
    <location>
        <begin position="114"/>
        <end position="124"/>
    </location>
</feature>
<proteinExistence type="predicted"/>
<dbReference type="Gene3D" id="1.10.10.10">
    <property type="entry name" value="Winged helix-like DNA-binding domain superfamily/Winged helix DNA-binding domain"/>
    <property type="match status" value="1"/>
</dbReference>
<evidence type="ECO:0000259" key="2">
    <source>
        <dbReference type="Pfam" id="PF01047"/>
    </source>
</evidence>
<dbReference type="InterPro" id="IPR036390">
    <property type="entry name" value="WH_DNA-bd_sf"/>
</dbReference>
<dbReference type="InterPro" id="IPR000835">
    <property type="entry name" value="HTH_MarR-typ"/>
</dbReference>
<reference evidence="3" key="1">
    <citation type="journal article" date="2014" name="Int. J. Syst. Evol. Microbiol.">
        <title>Complete genome sequence of Corynebacterium casei LMG S-19264T (=DSM 44701T), isolated from a smear-ripened cheese.</title>
        <authorList>
            <consortium name="US DOE Joint Genome Institute (JGI-PGF)"/>
            <person name="Walter F."/>
            <person name="Albersmeier A."/>
            <person name="Kalinowski J."/>
            <person name="Ruckert C."/>
        </authorList>
    </citation>
    <scope>NUCLEOTIDE SEQUENCE</scope>
    <source>
        <strain evidence="3">JCM 13064</strain>
    </source>
</reference>